<dbReference type="EMBL" id="JASNQZ010000012">
    <property type="protein sequence ID" value="KAL0948834.1"/>
    <property type="molecule type" value="Genomic_DNA"/>
</dbReference>
<protein>
    <submittedName>
        <fullName evidence="2">Uncharacterized protein</fullName>
    </submittedName>
</protein>
<evidence type="ECO:0000256" key="1">
    <source>
        <dbReference type="SAM" id="SignalP"/>
    </source>
</evidence>
<reference evidence="3" key="1">
    <citation type="submission" date="2024-06" db="EMBL/GenBank/DDBJ databases">
        <title>Multi-omics analyses provide insights into the biosynthesis of the anticancer antibiotic pleurotin in Hohenbuehelia grisea.</title>
        <authorList>
            <person name="Weaver J.A."/>
            <person name="Alberti F."/>
        </authorList>
    </citation>
    <scope>NUCLEOTIDE SEQUENCE [LARGE SCALE GENOMIC DNA]</scope>
    <source>
        <strain evidence="3">T-177</strain>
    </source>
</reference>
<feature type="chain" id="PRO_5046579979" evidence="1">
    <location>
        <begin position="19"/>
        <end position="114"/>
    </location>
</feature>
<feature type="signal peptide" evidence="1">
    <location>
        <begin position="1"/>
        <end position="18"/>
    </location>
</feature>
<keyword evidence="1" id="KW-0732">Signal</keyword>
<comment type="caution">
    <text evidence="2">The sequence shown here is derived from an EMBL/GenBank/DDBJ whole genome shotgun (WGS) entry which is preliminary data.</text>
</comment>
<dbReference type="Proteomes" id="UP001556367">
    <property type="component" value="Unassembled WGS sequence"/>
</dbReference>
<proteinExistence type="predicted"/>
<gene>
    <name evidence="2" type="ORF">HGRIS_008958</name>
</gene>
<accession>A0ABR3IZT3</accession>
<name>A0ABR3IZT3_9AGAR</name>
<evidence type="ECO:0000313" key="3">
    <source>
        <dbReference type="Proteomes" id="UP001556367"/>
    </source>
</evidence>
<evidence type="ECO:0000313" key="2">
    <source>
        <dbReference type="EMBL" id="KAL0948834.1"/>
    </source>
</evidence>
<keyword evidence="3" id="KW-1185">Reference proteome</keyword>
<sequence length="114" mass="12232">MQSKIAIAFLAFASIALGAPAPESYPGSDVDDANRTQCTAGFYGFVPGSTVTGRIGCNFCPTESRVYQAYDIALTNDDLDQCDMITQCCPGFCCPPSQDPDGLTFPKELLEKQM</sequence>
<organism evidence="2 3">
    <name type="scientific">Hohenbuehelia grisea</name>
    <dbReference type="NCBI Taxonomy" id="104357"/>
    <lineage>
        <taxon>Eukaryota</taxon>
        <taxon>Fungi</taxon>
        <taxon>Dikarya</taxon>
        <taxon>Basidiomycota</taxon>
        <taxon>Agaricomycotina</taxon>
        <taxon>Agaricomycetes</taxon>
        <taxon>Agaricomycetidae</taxon>
        <taxon>Agaricales</taxon>
        <taxon>Pleurotineae</taxon>
        <taxon>Pleurotaceae</taxon>
        <taxon>Hohenbuehelia</taxon>
    </lineage>
</organism>